<evidence type="ECO:0000313" key="2">
    <source>
        <dbReference type="WBParaSite" id="nRc.2.0.1.t30568-RA"/>
    </source>
</evidence>
<dbReference type="AlphaFoldDB" id="A0A915JWV8"/>
<dbReference type="WBParaSite" id="nRc.2.0.1.t30568-RA">
    <property type="protein sequence ID" value="nRc.2.0.1.t30568-RA"/>
    <property type="gene ID" value="nRc.2.0.1.g30568"/>
</dbReference>
<keyword evidence="1" id="KW-1185">Reference proteome</keyword>
<sequence>MANQTHGREDGQKTPEERILRQRLAELCRAAQSGDQSGSINGQDISILCRSFNRNQRRMNTDYR</sequence>
<accession>A0A915JWV8</accession>
<dbReference type="Proteomes" id="UP000887565">
    <property type="component" value="Unplaced"/>
</dbReference>
<name>A0A915JWV8_ROMCU</name>
<reference evidence="2" key="1">
    <citation type="submission" date="2022-11" db="UniProtKB">
        <authorList>
            <consortium name="WormBaseParasite"/>
        </authorList>
    </citation>
    <scope>IDENTIFICATION</scope>
</reference>
<evidence type="ECO:0000313" key="1">
    <source>
        <dbReference type="Proteomes" id="UP000887565"/>
    </source>
</evidence>
<organism evidence="1 2">
    <name type="scientific">Romanomermis culicivorax</name>
    <name type="common">Nematode worm</name>
    <dbReference type="NCBI Taxonomy" id="13658"/>
    <lineage>
        <taxon>Eukaryota</taxon>
        <taxon>Metazoa</taxon>
        <taxon>Ecdysozoa</taxon>
        <taxon>Nematoda</taxon>
        <taxon>Enoplea</taxon>
        <taxon>Dorylaimia</taxon>
        <taxon>Mermithida</taxon>
        <taxon>Mermithoidea</taxon>
        <taxon>Mermithidae</taxon>
        <taxon>Romanomermis</taxon>
    </lineage>
</organism>
<proteinExistence type="predicted"/>
<protein>
    <submittedName>
        <fullName evidence="2">Uncharacterized protein</fullName>
    </submittedName>
</protein>